<dbReference type="RefSeq" id="XP_013420773.1">
    <property type="nucleotide sequence ID" value="XM_013565319.1"/>
</dbReference>
<dbReference type="SMART" id="SM00450">
    <property type="entry name" value="RHOD"/>
    <property type="match status" value="2"/>
</dbReference>
<dbReference type="KEGG" id="lak:106181060"/>
<dbReference type="PANTHER" id="PTHR11364">
    <property type="entry name" value="THIOSULFATE SULFERTANSFERASE"/>
    <property type="match status" value="1"/>
</dbReference>
<dbReference type="GeneID" id="106181060"/>
<evidence type="ECO:0000256" key="1">
    <source>
        <dbReference type="ARBA" id="ARBA00022679"/>
    </source>
</evidence>
<dbReference type="InParanoid" id="A0A1S3KDS0"/>
<reference evidence="5" key="1">
    <citation type="submission" date="2025-08" db="UniProtKB">
        <authorList>
            <consortium name="RefSeq"/>
        </authorList>
    </citation>
    <scope>IDENTIFICATION</scope>
    <source>
        <tissue evidence="5">Gonads</tissue>
    </source>
</reference>
<dbReference type="GO" id="GO:0004792">
    <property type="term" value="F:thiosulfate-cyanide sulfurtransferase activity"/>
    <property type="evidence" value="ECO:0007669"/>
    <property type="project" value="TreeGrafter"/>
</dbReference>
<proteinExistence type="predicted"/>
<feature type="domain" description="Rhodanese" evidence="3">
    <location>
        <begin position="23"/>
        <end position="142"/>
    </location>
</feature>
<accession>A0A1S3KDS0</accession>
<dbReference type="GO" id="GO:0005739">
    <property type="term" value="C:mitochondrion"/>
    <property type="evidence" value="ECO:0007669"/>
    <property type="project" value="TreeGrafter"/>
</dbReference>
<dbReference type="OrthoDB" id="270167at2759"/>
<name>A0A1S3KDS0_LINAN</name>
<evidence type="ECO:0000313" key="5">
    <source>
        <dbReference type="RefSeq" id="XP_013420773.1"/>
    </source>
</evidence>
<feature type="domain" description="Rhodanese" evidence="3">
    <location>
        <begin position="172"/>
        <end position="284"/>
    </location>
</feature>
<organism evidence="4 5">
    <name type="scientific">Lingula anatina</name>
    <name type="common">Brachiopod</name>
    <name type="synonym">Lingula unguis</name>
    <dbReference type="NCBI Taxonomy" id="7574"/>
    <lineage>
        <taxon>Eukaryota</taxon>
        <taxon>Metazoa</taxon>
        <taxon>Spiralia</taxon>
        <taxon>Lophotrochozoa</taxon>
        <taxon>Brachiopoda</taxon>
        <taxon>Linguliformea</taxon>
        <taxon>Lingulata</taxon>
        <taxon>Lingulida</taxon>
        <taxon>Linguloidea</taxon>
        <taxon>Lingulidae</taxon>
        <taxon>Lingula</taxon>
    </lineage>
</organism>
<keyword evidence="4" id="KW-1185">Reference proteome</keyword>
<dbReference type="InterPro" id="IPR045078">
    <property type="entry name" value="TST/MPST-like"/>
</dbReference>
<dbReference type="Proteomes" id="UP000085678">
    <property type="component" value="Unplaced"/>
</dbReference>
<keyword evidence="1" id="KW-0808">Transferase</keyword>
<dbReference type="STRING" id="7574.A0A1S3KDS0"/>
<dbReference type="AlphaFoldDB" id="A0A1S3KDS0"/>
<dbReference type="Gene3D" id="3.40.250.10">
    <property type="entry name" value="Rhodanese-like domain"/>
    <property type="match status" value="2"/>
</dbReference>
<sequence length="292" mass="33144">MALPTLITTEWLQNNLTKIQEEDSKEFRLLDVSWSSDKNTRADYYKEHIPGSLYFDLMYGVENTPHFPRNLPSAEAFQEQARILGIDDDTHVIVYDNNVGGKHGFYVACRVWWMFKIFGHDKVSVLDGGLTKWKKDNHATTADVMNVKRGNFSVKQRPELLRSFDDIKSIISTKKEQLGDSRPRGQYLNTSGGSYVGGYIPGSFNIPMDDLIDQESHTFKKKEELLRLLQESGTKLDQPLVASCNTGMTACSLLMAAHICGMNDLAVYMGSWTEWRSKADPDYIIKPKTQAD</sequence>
<dbReference type="Pfam" id="PF00581">
    <property type="entry name" value="Rhodanese"/>
    <property type="match status" value="2"/>
</dbReference>
<dbReference type="CDD" id="cd01448">
    <property type="entry name" value="TST_Repeat_1"/>
    <property type="match status" value="1"/>
</dbReference>
<evidence type="ECO:0000259" key="3">
    <source>
        <dbReference type="PROSITE" id="PS50206"/>
    </source>
</evidence>
<dbReference type="InterPro" id="IPR036873">
    <property type="entry name" value="Rhodanese-like_dom_sf"/>
</dbReference>
<evidence type="ECO:0000313" key="4">
    <source>
        <dbReference type="Proteomes" id="UP000085678"/>
    </source>
</evidence>
<dbReference type="PANTHER" id="PTHR11364:SF27">
    <property type="entry name" value="SULFURTRANSFERASE"/>
    <property type="match status" value="1"/>
</dbReference>
<evidence type="ECO:0000256" key="2">
    <source>
        <dbReference type="ARBA" id="ARBA00022737"/>
    </source>
</evidence>
<protein>
    <submittedName>
        <fullName evidence="5">Thiosulfate sulfurtransferase</fullName>
    </submittedName>
</protein>
<gene>
    <name evidence="5" type="primary">LOC106181060</name>
</gene>
<dbReference type="OMA" id="WIEYSHA"/>
<dbReference type="SUPFAM" id="SSF52821">
    <property type="entry name" value="Rhodanese/Cell cycle control phosphatase"/>
    <property type="match status" value="2"/>
</dbReference>
<dbReference type="PROSITE" id="PS50206">
    <property type="entry name" value="RHODANESE_3"/>
    <property type="match status" value="2"/>
</dbReference>
<keyword evidence="2" id="KW-0677">Repeat</keyword>
<dbReference type="CDD" id="cd01449">
    <property type="entry name" value="TST_Repeat_2"/>
    <property type="match status" value="1"/>
</dbReference>
<dbReference type="InterPro" id="IPR001763">
    <property type="entry name" value="Rhodanese-like_dom"/>
</dbReference>